<comment type="similarity">
    <text evidence="1">Belongs to the N-acylglucosamine 2-epimerase family.</text>
</comment>
<accession>A0ABD5S1F6</accession>
<dbReference type="InterPro" id="IPR010819">
    <property type="entry name" value="AGE/CE"/>
</dbReference>
<feature type="non-terminal residue" evidence="3">
    <location>
        <position position="117"/>
    </location>
</feature>
<comment type="caution">
    <text evidence="3">The sequence shown here is derived from an EMBL/GenBank/DDBJ whole genome shotgun (WGS) entry which is preliminary data.</text>
</comment>
<reference evidence="3 4" key="1">
    <citation type="journal article" date="2019" name="Int. J. Syst. Evol. Microbiol.">
        <title>The Global Catalogue of Microorganisms (GCM) 10K type strain sequencing project: providing services to taxonomists for standard genome sequencing and annotation.</title>
        <authorList>
            <consortium name="The Broad Institute Genomics Platform"/>
            <consortium name="The Broad Institute Genome Sequencing Center for Infectious Disease"/>
            <person name="Wu L."/>
            <person name="Ma J."/>
        </authorList>
    </citation>
    <scope>NUCLEOTIDE SEQUENCE [LARGE SCALE GENOMIC DNA]</scope>
    <source>
        <strain evidence="3 4">NBRC 111368</strain>
    </source>
</reference>
<keyword evidence="4" id="KW-1185">Reference proteome</keyword>
<proteinExistence type="inferred from homology"/>
<organism evidence="3 4">
    <name type="scientific">Halobium palmae</name>
    <dbReference type="NCBI Taxonomy" id="1776492"/>
    <lineage>
        <taxon>Archaea</taxon>
        <taxon>Methanobacteriati</taxon>
        <taxon>Methanobacteriota</taxon>
        <taxon>Stenosarchaea group</taxon>
        <taxon>Halobacteria</taxon>
        <taxon>Halobacteriales</taxon>
        <taxon>Haloferacaceae</taxon>
        <taxon>Halobium</taxon>
    </lineage>
</organism>
<evidence type="ECO:0000256" key="2">
    <source>
        <dbReference type="ARBA" id="ARBA00023235"/>
    </source>
</evidence>
<name>A0ABD5S1F6_9EURY</name>
<dbReference type="Proteomes" id="UP001596328">
    <property type="component" value="Unassembled WGS sequence"/>
</dbReference>
<dbReference type="GO" id="GO:0016853">
    <property type="term" value="F:isomerase activity"/>
    <property type="evidence" value="ECO:0007669"/>
    <property type="project" value="UniProtKB-KW"/>
</dbReference>
<evidence type="ECO:0000313" key="4">
    <source>
        <dbReference type="Proteomes" id="UP001596328"/>
    </source>
</evidence>
<dbReference type="EMBL" id="JBHSWU010000564">
    <property type="protein sequence ID" value="MFC6725514.1"/>
    <property type="molecule type" value="Genomic_DNA"/>
</dbReference>
<dbReference type="SUPFAM" id="SSF48208">
    <property type="entry name" value="Six-hairpin glycosidases"/>
    <property type="match status" value="1"/>
</dbReference>
<keyword evidence="2" id="KW-0413">Isomerase</keyword>
<protein>
    <submittedName>
        <fullName evidence="3">AGE family epimerase/isomerase</fullName>
    </submittedName>
</protein>
<dbReference type="InterPro" id="IPR012341">
    <property type="entry name" value="6hp_glycosidase-like_sf"/>
</dbReference>
<evidence type="ECO:0000313" key="3">
    <source>
        <dbReference type="EMBL" id="MFC6725514.1"/>
    </source>
</evidence>
<dbReference type="Gene3D" id="1.50.10.10">
    <property type="match status" value="1"/>
</dbReference>
<dbReference type="InterPro" id="IPR008928">
    <property type="entry name" value="6-hairpin_glycosidase_sf"/>
</dbReference>
<dbReference type="AlphaFoldDB" id="A0ABD5S1F6"/>
<dbReference type="Pfam" id="PF07221">
    <property type="entry name" value="GlcNAc_2-epim"/>
    <property type="match status" value="1"/>
</dbReference>
<sequence>MVHSDRDPAVLRRRLFRVLDFYYPAILDDVFGGYVAQLDERTGHVYDGATKHLVATARAVHNFGLGARLDGPVWCRPAAERGVTFLNAVHWDDAREGFDWVLEGRTAVDRTRHCYGH</sequence>
<gene>
    <name evidence="3" type="ORF">ACFQE1_14290</name>
</gene>
<evidence type="ECO:0000256" key="1">
    <source>
        <dbReference type="ARBA" id="ARBA00008558"/>
    </source>
</evidence>